<feature type="domain" description="MoaB/Mog" evidence="1">
    <location>
        <begin position="5"/>
        <end position="165"/>
    </location>
</feature>
<reference evidence="3" key="1">
    <citation type="submission" date="2016-10" db="EMBL/GenBank/DDBJ databases">
        <authorList>
            <person name="Varghese N."/>
            <person name="Submissions S."/>
        </authorList>
    </citation>
    <scope>NUCLEOTIDE SEQUENCE [LARGE SCALE GENOMIC DNA]</scope>
    <source>
        <strain evidence="3">DSM 13234</strain>
    </source>
</reference>
<evidence type="ECO:0000259" key="1">
    <source>
        <dbReference type="SMART" id="SM00852"/>
    </source>
</evidence>
<dbReference type="RefSeq" id="WP_074769258.1">
    <property type="nucleotide sequence ID" value="NZ_FNWO01000011.1"/>
</dbReference>
<dbReference type="AlphaFoldDB" id="A0A1H6IS55"/>
<dbReference type="CDD" id="cd00885">
    <property type="entry name" value="cinA"/>
    <property type="match status" value="1"/>
</dbReference>
<dbReference type="PANTHER" id="PTHR13939:SF0">
    <property type="entry name" value="NMN AMIDOHYDROLASE-LIKE PROTEIN YFAY"/>
    <property type="match status" value="1"/>
</dbReference>
<keyword evidence="3" id="KW-1185">Reference proteome</keyword>
<dbReference type="Pfam" id="PF00994">
    <property type="entry name" value="MoCF_biosynth"/>
    <property type="match status" value="1"/>
</dbReference>
<dbReference type="Proteomes" id="UP000182983">
    <property type="component" value="Unassembled WGS sequence"/>
</dbReference>
<evidence type="ECO:0000313" key="2">
    <source>
        <dbReference type="EMBL" id="SEH49210.1"/>
    </source>
</evidence>
<dbReference type="SMART" id="SM00852">
    <property type="entry name" value="MoCF_biosynth"/>
    <property type="match status" value="1"/>
</dbReference>
<dbReference type="Gene3D" id="3.40.980.10">
    <property type="entry name" value="MoaB/Mog-like domain"/>
    <property type="match status" value="1"/>
</dbReference>
<dbReference type="InterPro" id="IPR036425">
    <property type="entry name" value="MoaB/Mog-like_dom_sf"/>
</dbReference>
<dbReference type="PANTHER" id="PTHR13939">
    <property type="entry name" value="NICOTINAMIDE-NUCLEOTIDE AMIDOHYDROLASE PNCC"/>
    <property type="match status" value="1"/>
</dbReference>
<gene>
    <name evidence="2" type="ORF">SAMN04244559_02603</name>
</gene>
<name>A0A1H6IS55_MAGFU</name>
<dbReference type="InterPro" id="IPR001453">
    <property type="entry name" value="MoaB/Mog_dom"/>
</dbReference>
<protein>
    <submittedName>
        <fullName evidence="2">Molybdenum cofactor synthesis domain-containing protein</fullName>
    </submittedName>
</protein>
<dbReference type="InterPro" id="IPR056596">
    <property type="entry name" value="FLAD1_M"/>
</dbReference>
<dbReference type="InterPro" id="IPR050101">
    <property type="entry name" value="CinA"/>
</dbReference>
<evidence type="ECO:0000313" key="3">
    <source>
        <dbReference type="Proteomes" id="UP000182983"/>
    </source>
</evidence>
<accession>A0A1H6IS55</accession>
<dbReference type="Pfam" id="PF24102">
    <property type="entry name" value="FLAD1_M"/>
    <property type="match status" value="1"/>
</dbReference>
<sequence>MTDAAILVIGNEILSGRTRDANIQFLATELGALGIPLAEVRVVRDDTADIVAGLDALRSRYTYVFTSGGIGPTHDDITSASVAAAFGVELVRDPEAVRRLALRHRGDDLNAARLKMADIPAGASLIDNPISQAPGFRIGNVFVLAGVPSILQAMFASLKPALAAGAPLQSRSVTMAVREGDLAEQLAAIQSRHPEVEIGSYPTFAEDGPRVSIVARGAQVAVLDQVEGEVRALAADLGATVIAAD</sequence>
<dbReference type="SUPFAM" id="SSF53218">
    <property type="entry name" value="Molybdenum cofactor biosynthesis proteins"/>
    <property type="match status" value="1"/>
</dbReference>
<organism evidence="2 3">
    <name type="scientific">Magnetospirillum fulvum</name>
    <name type="common">Rhodospirillum fulvum</name>
    <dbReference type="NCBI Taxonomy" id="1082"/>
    <lineage>
        <taxon>Bacteria</taxon>
        <taxon>Pseudomonadati</taxon>
        <taxon>Pseudomonadota</taxon>
        <taxon>Alphaproteobacteria</taxon>
        <taxon>Rhodospirillales</taxon>
        <taxon>Rhodospirillaceae</taxon>
        <taxon>Magnetospirillum</taxon>
    </lineage>
</organism>
<dbReference type="EMBL" id="FNWO01000011">
    <property type="protein sequence ID" value="SEH49210.1"/>
    <property type="molecule type" value="Genomic_DNA"/>
</dbReference>
<proteinExistence type="predicted"/>
<dbReference type="OrthoDB" id="9801454at2"/>